<proteinExistence type="predicted"/>
<dbReference type="Proteomes" id="UP000191931">
    <property type="component" value="Unassembled WGS sequence"/>
</dbReference>
<dbReference type="InterPro" id="IPR011604">
    <property type="entry name" value="PDDEXK-like_dom_sf"/>
</dbReference>
<evidence type="ECO:0000259" key="1">
    <source>
        <dbReference type="Pfam" id="PF12705"/>
    </source>
</evidence>
<evidence type="ECO:0000313" key="2">
    <source>
        <dbReference type="EMBL" id="SLM30773.1"/>
    </source>
</evidence>
<dbReference type="RefSeq" id="WP_080809271.1">
    <property type="nucleotide sequence ID" value="NZ_LT828565.1"/>
</dbReference>
<sequence length="267" mass="31132">MNISTLRSMPHLSASSIQSYNGCGLQYKFSRVEKVTREFTSDNLIFGSTIHQVLSDYNEEKLMGNTLSAQELMELFEHYWTANVNKTPDIRYSRGKNFDVLLQQGKEMIKTFISQVPKDEYEILAVEEPFRFNIDDIDIPIIGIMDLVERDEQNTIIISDYKTMSSSVTINEIDQNFQLSVYYLAAKKNGYANNDIVLKLDCLMKTKTPQFKQIYTHRSEEDEKRTIKIIKETWNGIQKEVFLPNAQGTWKCNYCEFANQCREYLLN</sequence>
<dbReference type="OrthoDB" id="5414526at2"/>
<name>A0A1W1HEB3_9BACT</name>
<evidence type="ECO:0000313" key="3">
    <source>
        <dbReference type="Proteomes" id="UP000191931"/>
    </source>
</evidence>
<reference evidence="2 3" key="1">
    <citation type="submission" date="2017-03" db="EMBL/GenBank/DDBJ databases">
        <authorList>
            <person name="Afonso C.L."/>
            <person name="Miller P.J."/>
            <person name="Scott M.A."/>
            <person name="Spackman E."/>
            <person name="Goraichik I."/>
            <person name="Dimitrov K.M."/>
            <person name="Suarez D.L."/>
            <person name="Swayne D.E."/>
        </authorList>
    </citation>
    <scope>NUCLEOTIDE SEQUENCE [LARGE SCALE GENOMIC DNA]</scope>
    <source>
        <strain evidence="2">PRJEB14757</strain>
    </source>
</reference>
<dbReference type="Pfam" id="PF12705">
    <property type="entry name" value="PDDEXK_1"/>
    <property type="match status" value="1"/>
</dbReference>
<protein>
    <recommendedName>
        <fullName evidence="1">PD-(D/E)XK endonuclease-like domain-containing protein</fullName>
    </recommendedName>
</protein>
<feature type="domain" description="PD-(D/E)XK endonuclease-like" evidence="1">
    <location>
        <begin position="11"/>
        <end position="262"/>
    </location>
</feature>
<dbReference type="InterPro" id="IPR038726">
    <property type="entry name" value="PDDEXK_AddAB-type"/>
</dbReference>
<dbReference type="STRING" id="1246637.MTBBW1_2400027"/>
<dbReference type="AlphaFoldDB" id="A0A1W1HEB3"/>
<organism evidence="2 3">
    <name type="scientific">Desulfamplus magnetovallimortis</name>
    <dbReference type="NCBI Taxonomy" id="1246637"/>
    <lineage>
        <taxon>Bacteria</taxon>
        <taxon>Pseudomonadati</taxon>
        <taxon>Thermodesulfobacteriota</taxon>
        <taxon>Desulfobacteria</taxon>
        <taxon>Desulfobacterales</taxon>
        <taxon>Desulfobacteraceae</taxon>
        <taxon>Desulfamplus</taxon>
    </lineage>
</organism>
<accession>A0A1W1HEB3</accession>
<dbReference type="EMBL" id="FWEV01000158">
    <property type="protein sequence ID" value="SLM30773.1"/>
    <property type="molecule type" value="Genomic_DNA"/>
</dbReference>
<dbReference type="Gene3D" id="3.90.320.10">
    <property type="match status" value="1"/>
</dbReference>
<keyword evidence="3" id="KW-1185">Reference proteome</keyword>
<gene>
    <name evidence="2" type="ORF">MTBBW1_2400027</name>
</gene>